<feature type="region of interest" description="Disordered" evidence="1">
    <location>
        <begin position="48"/>
        <end position="81"/>
    </location>
</feature>
<name>A0ABS8WZ58_DATST</name>
<keyword evidence="3" id="KW-1185">Reference proteome</keyword>
<comment type="caution">
    <text evidence="2">The sequence shown here is derived from an EMBL/GenBank/DDBJ whole genome shotgun (WGS) entry which is preliminary data.</text>
</comment>
<reference evidence="2 3" key="1">
    <citation type="journal article" date="2021" name="BMC Genomics">
        <title>Datura genome reveals duplications of psychoactive alkaloid biosynthetic genes and high mutation rate following tissue culture.</title>
        <authorList>
            <person name="Rajewski A."/>
            <person name="Carter-House D."/>
            <person name="Stajich J."/>
            <person name="Litt A."/>
        </authorList>
    </citation>
    <scope>NUCLEOTIDE SEQUENCE [LARGE SCALE GENOMIC DNA]</scope>
    <source>
        <strain evidence="2">AR-01</strain>
    </source>
</reference>
<accession>A0ABS8WZ58</accession>
<organism evidence="2 3">
    <name type="scientific">Datura stramonium</name>
    <name type="common">Jimsonweed</name>
    <name type="synonym">Common thornapple</name>
    <dbReference type="NCBI Taxonomy" id="4076"/>
    <lineage>
        <taxon>Eukaryota</taxon>
        <taxon>Viridiplantae</taxon>
        <taxon>Streptophyta</taxon>
        <taxon>Embryophyta</taxon>
        <taxon>Tracheophyta</taxon>
        <taxon>Spermatophyta</taxon>
        <taxon>Magnoliopsida</taxon>
        <taxon>eudicotyledons</taxon>
        <taxon>Gunneridae</taxon>
        <taxon>Pentapetalae</taxon>
        <taxon>asterids</taxon>
        <taxon>lamiids</taxon>
        <taxon>Solanales</taxon>
        <taxon>Solanaceae</taxon>
        <taxon>Solanoideae</taxon>
        <taxon>Datureae</taxon>
        <taxon>Datura</taxon>
    </lineage>
</organism>
<sequence length="81" mass="8932">MKAAVVFRLERMEGFWFPVLGGEAVDGGFGVARVRWLAKMVKGEVKGEEGDCATSRRSGRKRGVGFPAMGEEREGEEVERV</sequence>
<evidence type="ECO:0000313" key="2">
    <source>
        <dbReference type="EMBL" id="MCE3217136.1"/>
    </source>
</evidence>
<evidence type="ECO:0000313" key="3">
    <source>
        <dbReference type="Proteomes" id="UP000823775"/>
    </source>
</evidence>
<protein>
    <submittedName>
        <fullName evidence="2">Uncharacterized protein</fullName>
    </submittedName>
</protein>
<gene>
    <name evidence="2" type="ORF">HAX54_010523</name>
</gene>
<proteinExistence type="predicted"/>
<evidence type="ECO:0000256" key="1">
    <source>
        <dbReference type="SAM" id="MobiDB-lite"/>
    </source>
</evidence>
<dbReference type="EMBL" id="JACEIK010015837">
    <property type="protein sequence ID" value="MCE3217136.1"/>
    <property type="molecule type" value="Genomic_DNA"/>
</dbReference>
<dbReference type="Proteomes" id="UP000823775">
    <property type="component" value="Unassembled WGS sequence"/>
</dbReference>